<gene>
    <name evidence="9" type="ORF">M011DRAFT_478813</name>
</gene>
<evidence type="ECO:0000256" key="1">
    <source>
        <dbReference type="ARBA" id="ARBA00004473"/>
    </source>
</evidence>
<dbReference type="GO" id="GO:0005637">
    <property type="term" value="C:nuclear inner membrane"/>
    <property type="evidence" value="ECO:0007669"/>
    <property type="project" value="UniProtKB-SubCell"/>
</dbReference>
<dbReference type="EMBL" id="MU006581">
    <property type="protein sequence ID" value="KAF2745658.1"/>
    <property type="molecule type" value="Genomic_DNA"/>
</dbReference>
<feature type="transmembrane region" description="Helical" evidence="7">
    <location>
        <begin position="176"/>
        <end position="201"/>
    </location>
</feature>
<organism evidence="9 10">
    <name type="scientific">Sporormia fimetaria CBS 119925</name>
    <dbReference type="NCBI Taxonomy" id="1340428"/>
    <lineage>
        <taxon>Eukaryota</taxon>
        <taxon>Fungi</taxon>
        <taxon>Dikarya</taxon>
        <taxon>Ascomycota</taxon>
        <taxon>Pezizomycotina</taxon>
        <taxon>Dothideomycetes</taxon>
        <taxon>Pleosporomycetidae</taxon>
        <taxon>Pleosporales</taxon>
        <taxon>Sporormiaceae</taxon>
        <taxon>Sporormia</taxon>
    </lineage>
</organism>
<comment type="subcellular location">
    <subcellularLocation>
        <location evidence="1">Nucleus inner membrane</location>
        <topology evidence="1">Multi-pass membrane protein</topology>
    </subcellularLocation>
</comment>
<feature type="transmembrane region" description="Helical" evidence="7">
    <location>
        <begin position="273"/>
        <end position="289"/>
    </location>
</feature>
<proteinExistence type="predicted"/>
<dbReference type="PANTHER" id="PTHR28538:SF1">
    <property type="entry name" value="INTEGRAL INNER NUCLEAR MEMBRANE PROTEIN IMA1"/>
    <property type="match status" value="1"/>
</dbReference>
<dbReference type="GO" id="GO:0071765">
    <property type="term" value="P:nuclear inner membrane organization"/>
    <property type="evidence" value="ECO:0007669"/>
    <property type="project" value="InterPro"/>
</dbReference>
<dbReference type="GO" id="GO:0034992">
    <property type="term" value="C:microtubule organizing center attachment site"/>
    <property type="evidence" value="ECO:0007669"/>
    <property type="project" value="TreeGrafter"/>
</dbReference>
<evidence type="ECO:0000313" key="9">
    <source>
        <dbReference type="EMBL" id="KAF2745658.1"/>
    </source>
</evidence>
<evidence type="ECO:0000256" key="6">
    <source>
        <dbReference type="SAM" id="MobiDB-lite"/>
    </source>
</evidence>
<dbReference type="InterPro" id="IPR042321">
    <property type="entry name" value="Ima1"/>
</dbReference>
<accession>A0A6A6V518</accession>
<evidence type="ECO:0000259" key="8">
    <source>
        <dbReference type="Pfam" id="PF09779"/>
    </source>
</evidence>
<evidence type="ECO:0000256" key="2">
    <source>
        <dbReference type="ARBA" id="ARBA00022692"/>
    </source>
</evidence>
<dbReference type="PANTHER" id="PTHR28538">
    <property type="entry name" value="INTEGRAL INNER NUCLEAR MEMBRANE PROTEIN IMA1"/>
    <property type="match status" value="1"/>
</dbReference>
<evidence type="ECO:0000256" key="4">
    <source>
        <dbReference type="ARBA" id="ARBA00023136"/>
    </source>
</evidence>
<dbReference type="InterPro" id="IPR018617">
    <property type="entry name" value="Ima1_N"/>
</dbReference>
<feature type="compositionally biased region" description="Low complexity" evidence="6">
    <location>
        <begin position="388"/>
        <end position="411"/>
    </location>
</feature>
<dbReference type="Pfam" id="PF09779">
    <property type="entry name" value="Ima1_N"/>
    <property type="match status" value="1"/>
</dbReference>
<reference evidence="9" key="1">
    <citation type="journal article" date="2020" name="Stud. Mycol.">
        <title>101 Dothideomycetes genomes: a test case for predicting lifestyles and emergence of pathogens.</title>
        <authorList>
            <person name="Haridas S."/>
            <person name="Albert R."/>
            <person name="Binder M."/>
            <person name="Bloem J."/>
            <person name="Labutti K."/>
            <person name="Salamov A."/>
            <person name="Andreopoulos B."/>
            <person name="Baker S."/>
            <person name="Barry K."/>
            <person name="Bills G."/>
            <person name="Bluhm B."/>
            <person name="Cannon C."/>
            <person name="Castanera R."/>
            <person name="Culley D."/>
            <person name="Daum C."/>
            <person name="Ezra D."/>
            <person name="Gonzalez J."/>
            <person name="Henrissat B."/>
            <person name="Kuo A."/>
            <person name="Liang C."/>
            <person name="Lipzen A."/>
            <person name="Lutzoni F."/>
            <person name="Magnuson J."/>
            <person name="Mondo S."/>
            <person name="Nolan M."/>
            <person name="Ohm R."/>
            <person name="Pangilinan J."/>
            <person name="Park H.-J."/>
            <person name="Ramirez L."/>
            <person name="Alfaro M."/>
            <person name="Sun H."/>
            <person name="Tritt A."/>
            <person name="Yoshinaga Y."/>
            <person name="Zwiers L.-H."/>
            <person name="Turgeon B."/>
            <person name="Goodwin S."/>
            <person name="Spatafora J."/>
            <person name="Crous P."/>
            <person name="Grigoriev I."/>
        </authorList>
    </citation>
    <scope>NUCLEOTIDE SEQUENCE</scope>
    <source>
        <strain evidence="9">CBS 119925</strain>
    </source>
</reference>
<feature type="transmembrane region" description="Helical" evidence="7">
    <location>
        <begin position="235"/>
        <end position="252"/>
    </location>
</feature>
<evidence type="ECO:0000313" key="10">
    <source>
        <dbReference type="Proteomes" id="UP000799440"/>
    </source>
</evidence>
<evidence type="ECO:0000256" key="5">
    <source>
        <dbReference type="ARBA" id="ARBA00023242"/>
    </source>
</evidence>
<dbReference type="OrthoDB" id="5966927at2759"/>
<sequence length="586" mass="66605">MPRLLHRRLRCFYCNGSAYFQHNELVEEWTCPNCEAVNHVDQHGRIIDPPPMETTPNRPPHIQYARERSPPALTMQPSTQSPFCDTCQRNHVIVTEAMASYLPDEDDPTYPKYLASADAHRRALERRYPLVCEKCIGKVRDQVRAAGYAARTDNLRRILENSKQYKLIYCTPKQRWILRAVTVGKVLYFCSLGLGLLWHALCATSGPKGSSKVVDCWISMRANVWLDQQLDVSRITGLVPLALAIDLVTIWWNPHLRLKIARPGGKMKGLKPLWIVRLLVLAARLYTYLHWRDTPSTPDTFLHFHIAHICSLAAVLTSLLATHTLITVKSHPPTALMQPIEPYLPTLPTSDTPYPQPTRPDPTPFDTMAESFTSTYQETTPALPPSPTLTTATTTSLSTTRYTSTTAAARTPKPRGRREPTPSDDAMDWTPTTRRRRSVTPSIPIEPRPRHWNRDPSPPAPKQPHSLFPAAPPHDPSPFRRQPPAFPRGNTQKPSPWATTVNTAAHQQNSQQRFSPRTNVFRANAVEEEEKRRLQEAVVPKGRKREEEVFRKPQLKYEWEGLVRGRDAGIGIEERFNSMFSFSADE</sequence>
<feature type="region of interest" description="Disordered" evidence="6">
    <location>
        <begin position="346"/>
        <end position="497"/>
    </location>
</feature>
<evidence type="ECO:0000256" key="3">
    <source>
        <dbReference type="ARBA" id="ARBA00022989"/>
    </source>
</evidence>
<keyword evidence="5" id="KW-0539">Nucleus</keyword>
<feature type="compositionally biased region" description="Pro residues" evidence="6">
    <location>
        <begin position="354"/>
        <end position="363"/>
    </location>
</feature>
<keyword evidence="2 7" id="KW-0812">Transmembrane</keyword>
<dbReference type="GO" id="GO:0044732">
    <property type="term" value="C:mitotic spindle pole body"/>
    <property type="evidence" value="ECO:0007669"/>
    <property type="project" value="TreeGrafter"/>
</dbReference>
<dbReference type="Proteomes" id="UP000799440">
    <property type="component" value="Unassembled WGS sequence"/>
</dbReference>
<protein>
    <recommendedName>
        <fullName evidence="8">Ima1 N-terminal domain-containing protein</fullName>
    </recommendedName>
</protein>
<name>A0A6A6V518_9PLEO</name>
<evidence type="ECO:0000256" key="7">
    <source>
        <dbReference type="SAM" id="Phobius"/>
    </source>
</evidence>
<feature type="domain" description="Ima1 N-terminal" evidence="8">
    <location>
        <begin position="9"/>
        <end position="139"/>
    </location>
</feature>
<feature type="transmembrane region" description="Helical" evidence="7">
    <location>
        <begin position="301"/>
        <end position="321"/>
    </location>
</feature>
<keyword evidence="10" id="KW-1185">Reference proteome</keyword>
<dbReference type="AlphaFoldDB" id="A0A6A6V518"/>
<dbReference type="GO" id="GO:0034506">
    <property type="term" value="C:chromosome, centromeric core domain"/>
    <property type="evidence" value="ECO:0007669"/>
    <property type="project" value="TreeGrafter"/>
</dbReference>
<keyword evidence="3 7" id="KW-1133">Transmembrane helix</keyword>
<keyword evidence="4 7" id="KW-0472">Membrane</keyword>